<dbReference type="InterPro" id="IPR001891">
    <property type="entry name" value="Malic_OxRdtase"/>
</dbReference>
<keyword evidence="5 6" id="KW-0479">Metal-binding</keyword>
<dbReference type="Pfam" id="PF00390">
    <property type="entry name" value="malic"/>
    <property type="match status" value="1"/>
</dbReference>
<dbReference type="PIRSF" id="PIRSF000106">
    <property type="entry name" value="ME"/>
    <property type="match status" value="1"/>
</dbReference>
<dbReference type="GO" id="GO:0051287">
    <property type="term" value="F:NAD binding"/>
    <property type="evidence" value="ECO:0007669"/>
    <property type="project" value="InterPro"/>
</dbReference>
<dbReference type="SUPFAM" id="SSF53223">
    <property type="entry name" value="Aminoacid dehydrogenase-like, N-terminal domain"/>
    <property type="match status" value="1"/>
</dbReference>
<organism evidence="9 10">
    <name type="scientific">Nocardioides islandensis</name>
    <dbReference type="NCBI Taxonomy" id="433663"/>
    <lineage>
        <taxon>Bacteria</taxon>
        <taxon>Bacillati</taxon>
        <taxon>Actinomycetota</taxon>
        <taxon>Actinomycetes</taxon>
        <taxon>Propionibacteriales</taxon>
        <taxon>Nocardioidaceae</taxon>
        <taxon>Nocardioides</taxon>
    </lineage>
</organism>
<sequence length="463" mass="48657">MSATASSYSITMRLHTAPDHGVVGKVATAIAREGGITTAIDVADSSHDRLVVDVTCSAADASHSERLVEVVKEIEGVEVYKVSDRTFLLHLGGKIAVTSKVPLRTRDDLSMAYTPGVGRVSQALYEHPEDVSRLTIKGNTVAVVTDGSAVLGLGNIGPGAALPVMEGKAALFKRFADIDAWPICLASQDTDEIVRAVEMIAPGFGGINLEDIAAPRCFEIEARLRASLDIPVFHDDQHGTAIVVMAALTNALRVVDKKLSDVRVVVAGAGAAGTAIVTLMLAAGITDIVVWDREGCLSSDDTGLPLAKASLAARTNPRKVRGDLHDGLKGADVFVGVSAPGVLDPEWIRDMADKAVVFALANPDPEVDPAEADRYAAVVASGRSDYPNQINNVLAFPGVFRGLLDARAKEITLDMLLRAADAIAHVVSDEELNPNFIIPSVFNPSVPKAVAAAIRGRVQDSGA</sequence>
<name>A0A930VCJ5_9ACTN</name>
<reference evidence="9" key="1">
    <citation type="submission" date="2020-11" db="EMBL/GenBank/DDBJ databases">
        <title>Nocardioides sp. nov., isolated from Soil of Cynanchum wilfordii Hemsley rhizosphere.</title>
        <authorList>
            <person name="Lee J.-S."/>
            <person name="Suh M.K."/>
            <person name="Kim J.-S."/>
        </authorList>
    </citation>
    <scope>NUCLEOTIDE SEQUENCE</scope>
    <source>
        <strain evidence="9">KCTC 19275</strain>
    </source>
</reference>
<proteinExistence type="inferred from homology"/>
<protein>
    <submittedName>
        <fullName evidence="9">NAD-dependent malic enzyme</fullName>
    </submittedName>
</protein>
<dbReference type="Gene3D" id="3.40.50.10380">
    <property type="entry name" value="Malic enzyme, N-terminal domain"/>
    <property type="match status" value="1"/>
</dbReference>
<comment type="caution">
    <text evidence="9">The sequence shown here is derived from an EMBL/GenBank/DDBJ whole genome shotgun (WGS) entry which is preliminary data.</text>
</comment>
<dbReference type="EMBL" id="JADKPN010000001">
    <property type="protein sequence ID" value="MBF4762066.1"/>
    <property type="molecule type" value="Genomic_DNA"/>
</dbReference>
<feature type="active site" description="Proton donor" evidence="3">
    <location>
        <position position="113"/>
    </location>
</feature>
<feature type="active site" description="Proton acceptor" evidence="3">
    <location>
        <position position="168"/>
    </location>
</feature>
<feature type="binding site" evidence="5">
    <location>
        <position position="210"/>
    </location>
    <ligand>
        <name>a divalent metal cation</name>
        <dbReference type="ChEBI" id="CHEBI:60240"/>
    </ligand>
</feature>
<feature type="domain" description="Malic enzyme N-terminal" evidence="8">
    <location>
        <begin position="92"/>
        <end position="225"/>
    </location>
</feature>
<dbReference type="PANTHER" id="PTHR43237">
    <property type="entry name" value="NADP-DEPENDENT MALIC ENZYME"/>
    <property type="match status" value="1"/>
</dbReference>
<dbReference type="PRINTS" id="PR00072">
    <property type="entry name" value="MALOXRDTASE"/>
</dbReference>
<feature type="binding site" evidence="4">
    <location>
        <position position="391"/>
    </location>
    <ligand>
        <name>(S)-malate</name>
        <dbReference type="ChEBI" id="CHEBI:15589"/>
    </ligand>
</feature>
<feature type="binding site" evidence="5">
    <location>
        <position position="236"/>
    </location>
    <ligand>
        <name>a divalent metal cation</name>
        <dbReference type="ChEBI" id="CHEBI:60240"/>
    </ligand>
</feature>
<feature type="binding site" evidence="5">
    <location>
        <position position="211"/>
    </location>
    <ligand>
        <name>a divalent metal cation</name>
        <dbReference type="ChEBI" id="CHEBI:60240"/>
    </ligand>
</feature>
<dbReference type="SMART" id="SM00919">
    <property type="entry name" value="Malic_M"/>
    <property type="match status" value="1"/>
</dbReference>
<dbReference type="CDD" id="cd05311">
    <property type="entry name" value="NAD_bind_2_malic_enz"/>
    <property type="match status" value="1"/>
</dbReference>
<dbReference type="InterPro" id="IPR045213">
    <property type="entry name" value="Malic_NAD-bd_bact_type"/>
</dbReference>
<dbReference type="RefSeq" id="WP_194705221.1">
    <property type="nucleotide sequence ID" value="NZ_JADKPN010000001.1"/>
</dbReference>
<dbReference type="PANTHER" id="PTHR43237:SF4">
    <property type="entry name" value="NADP-DEPENDENT MALIC ENZYME"/>
    <property type="match status" value="1"/>
</dbReference>
<dbReference type="GO" id="GO:0004470">
    <property type="term" value="F:malic enzyme activity"/>
    <property type="evidence" value="ECO:0007669"/>
    <property type="project" value="InterPro"/>
</dbReference>
<evidence type="ECO:0000256" key="3">
    <source>
        <dbReference type="PIRSR" id="PIRSR000106-1"/>
    </source>
</evidence>
<comment type="similarity">
    <text evidence="1 6">Belongs to the malic enzymes family.</text>
</comment>
<comment type="cofactor">
    <cofactor evidence="5">
        <name>Mg(2+)</name>
        <dbReference type="ChEBI" id="CHEBI:18420"/>
    </cofactor>
    <cofactor evidence="5">
        <name>Mn(2+)</name>
        <dbReference type="ChEBI" id="CHEBI:29035"/>
    </cofactor>
    <text evidence="5">Divalent metal cations. Prefers magnesium or manganese.</text>
</comment>
<dbReference type="InterPro" id="IPR012302">
    <property type="entry name" value="Malic_NAD-bd"/>
</dbReference>
<dbReference type="Proteomes" id="UP000640489">
    <property type="component" value="Unassembled WGS sequence"/>
</dbReference>
<dbReference type="InterPro" id="IPR012301">
    <property type="entry name" value="Malic_N_dom"/>
</dbReference>
<evidence type="ECO:0000256" key="4">
    <source>
        <dbReference type="PIRSR" id="PIRSR000106-2"/>
    </source>
</evidence>
<dbReference type="GO" id="GO:0016616">
    <property type="term" value="F:oxidoreductase activity, acting on the CH-OH group of donors, NAD or NADP as acceptor"/>
    <property type="evidence" value="ECO:0007669"/>
    <property type="project" value="InterPro"/>
</dbReference>
<dbReference type="InterPro" id="IPR036291">
    <property type="entry name" value="NAD(P)-bd_dom_sf"/>
</dbReference>
<gene>
    <name evidence="9" type="ORF">ISU07_02915</name>
</gene>
<evidence type="ECO:0000256" key="5">
    <source>
        <dbReference type="PIRSR" id="PIRSR000106-3"/>
    </source>
</evidence>
<evidence type="ECO:0000313" key="10">
    <source>
        <dbReference type="Proteomes" id="UP000640489"/>
    </source>
</evidence>
<evidence type="ECO:0000313" key="9">
    <source>
        <dbReference type="EMBL" id="MBF4762066.1"/>
    </source>
</evidence>
<accession>A0A930VCJ5</accession>
<dbReference type="Pfam" id="PF03949">
    <property type="entry name" value="Malic_M"/>
    <property type="match status" value="1"/>
</dbReference>
<keyword evidence="10" id="KW-1185">Reference proteome</keyword>
<dbReference type="Gene3D" id="3.40.50.720">
    <property type="entry name" value="NAD(P)-binding Rossmann-like Domain"/>
    <property type="match status" value="1"/>
</dbReference>
<dbReference type="InterPro" id="IPR051674">
    <property type="entry name" value="Malate_Decarboxylase"/>
</dbReference>
<evidence type="ECO:0000256" key="2">
    <source>
        <dbReference type="ARBA" id="ARBA00023002"/>
    </source>
</evidence>
<evidence type="ECO:0000256" key="6">
    <source>
        <dbReference type="RuleBase" id="RU003427"/>
    </source>
</evidence>
<feature type="binding site" evidence="4">
    <location>
        <position position="362"/>
    </location>
    <ligand>
        <name>(S)-malate</name>
        <dbReference type="ChEBI" id="CHEBI:15589"/>
    </ligand>
</feature>
<dbReference type="GO" id="GO:0046872">
    <property type="term" value="F:metal ion binding"/>
    <property type="evidence" value="ECO:0007669"/>
    <property type="project" value="UniProtKB-KW"/>
</dbReference>
<keyword evidence="2" id="KW-0560">Oxidoreductase</keyword>
<evidence type="ECO:0000259" key="7">
    <source>
        <dbReference type="SMART" id="SM00919"/>
    </source>
</evidence>
<dbReference type="AlphaFoldDB" id="A0A930VCJ5"/>
<feature type="domain" description="Malic enzyme NAD-binding" evidence="7">
    <location>
        <begin position="237"/>
        <end position="459"/>
    </location>
</feature>
<dbReference type="InterPro" id="IPR046346">
    <property type="entry name" value="Aminoacid_DH-like_N_sf"/>
</dbReference>
<dbReference type="SUPFAM" id="SSF51735">
    <property type="entry name" value="NAD(P)-binding Rossmann-fold domains"/>
    <property type="match status" value="1"/>
</dbReference>
<evidence type="ECO:0000259" key="8">
    <source>
        <dbReference type="SMART" id="SM01274"/>
    </source>
</evidence>
<dbReference type="InterPro" id="IPR037062">
    <property type="entry name" value="Malic_N_dom_sf"/>
</dbReference>
<dbReference type="SMART" id="SM01274">
    <property type="entry name" value="malic"/>
    <property type="match status" value="1"/>
</dbReference>
<evidence type="ECO:0000256" key="1">
    <source>
        <dbReference type="ARBA" id="ARBA00008785"/>
    </source>
</evidence>